<keyword evidence="3" id="KW-1185">Reference proteome</keyword>
<name>A0ABT7JD49_9DEIO</name>
<reference evidence="2 3" key="1">
    <citation type="submission" date="2023-05" db="EMBL/GenBank/DDBJ databases">
        <authorList>
            <person name="Gao F."/>
        </authorList>
    </citation>
    <scope>NUCLEOTIDE SEQUENCE [LARGE SCALE GENOMIC DNA]</scope>
    <source>
        <strain evidence="2 3">MIMF12</strain>
    </source>
</reference>
<feature type="region of interest" description="Disordered" evidence="1">
    <location>
        <begin position="1"/>
        <end position="63"/>
    </location>
</feature>
<accession>A0ABT7JD49</accession>
<sequence>MTQHDADDIPTTPDPTMQPSDEWQVPDSATVAHDKATAIRQHKHDNELEEARNTRREPNPLDI</sequence>
<dbReference type="RefSeq" id="WP_285520896.1">
    <property type="nucleotide sequence ID" value="NZ_JASNGB010000006.1"/>
</dbReference>
<dbReference type="Proteomes" id="UP001302059">
    <property type="component" value="Unassembled WGS sequence"/>
</dbReference>
<evidence type="ECO:0000313" key="3">
    <source>
        <dbReference type="Proteomes" id="UP001302059"/>
    </source>
</evidence>
<comment type="caution">
    <text evidence="2">The sequence shown here is derived from an EMBL/GenBank/DDBJ whole genome shotgun (WGS) entry which is preliminary data.</text>
</comment>
<evidence type="ECO:0000256" key="1">
    <source>
        <dbReference type="SAM" id="MobiDB-lite"/>
    </source>
</evidence>
<proteinExistence type="predicted"/>
<evidence type="ECO:0000313" key="2">
    <source>
        <dbReference type="EMBL" id="MDL2342866.1"/>
    </source>
</evidence>
<gene>
    <name evidence="2" type="ORF">QOL99_01755</name>
</gene>
<dbReference type="EMBL" id="JASNGB010000006">
    <property type="protein sequence ID" value="MDL2342866.1"/>
    <property type="molecule type" value="Genomic_DNA"/>
</dbReference>
<protein>
    <submittedName>
        <fullName evidence="2">Uncharacterized protein</fullName>
    </submittedName>
</protein>
<feature type="compositionally biased region" description="Basic and acidic residues" evidence="1">
    <location>
        <begin position="44"/>
        <end position="63"/>
    </location>
</feature>
<organism evidence="2 3">
    <name type="scientific">Deinococcus rhizophilus</name>
    <dbReference type="NCBI Taxonomy" id="3049544"/>
    <lineage>
        <taxon>Bacteria</taxon>
        <taxon>Thermotogati</taxon>
        <taxon>Deinococcota</taxon>
        <taxon>Deinococci</taxon>
        <taxon>Deinococcales</taxon>
        <taxon>Deinococcaceae</taxon>
        <taxon>Deinococcus</taxon>
    </lineage>
</organism>